<dbReference type="AlphaFoldDB" id="A0A2J7ZYK4"/>
<feature type="compositionally biased region" description="Low complexity" evidence="1">
    <location>
        <begin position="248"/>
        <end position="262"/>
    </location>
</feature>
<proteinExistence type="predicted"/>
<dbReference type="Proteomes" id="UP000236333">
    <property type="component" value="Unassembled WGS sequence"/>
</dbReference>
<feature type="region of interest" description="Disordered" evidence="1">
    <location>
        <begin position="173"/>
        <end position="293"/>
    </location>
</feature>
<protein>
    <submittedName>
        <fullName evidence="2">Uncharacterized protein</fullName>
    </submittedName>
</protein>
<comment type="caution">
    <text evidence="2">The sequence shown here is derived from an EMBL/GenBank/DDBJ whole genome shotgun (WGS) entry which is preliminary data.</text>
</comment>
<gene>
    <name evidence="2" type="ORF">TSOC_008416</name>
</gene>
<keyword evidence="3" id="KW-1185">Reference proteome</keyword>
<feature type="compositionally biased region" description="Basic residues" evidence="1">
    <location>
        <begin position="221"/>
        <end position="231"/>
    </location>
</feature>
<dbReference type="EMBL" id="PGGS01000313">
    <property type="protein sequence ID" value="PNH05340.1"/>
    <property type="molecule type" value="Genomic_DNA"/>
</dbReference>
<organism evidence="2 3">
    <name type="scientific">Tetrabaena socialis</name>
    <dbReference type="NCBI Taxonomy" id="47790"/>
    <lineage>
        <taxon>Eukaryota</taxon>
        <taxon>Viridiplantae</taxon>
        <taxon>Chlorophyta</taxon>
        <taxon>core chlorophytes</taxon>
        <taxon>Chlorophyceae</taxon>
        <taxon>CS clade</taxon>
        <taxon>Chlamydomonadales</taxon>
        <taxon>Tetrabaenaceae</taxon>
        <taxon>Tetrabaena</taxon>
    </lineage>
</organism>
<evidence type="ECO:0000313" key="3">
    <source>
        <dbReference type="Proteomes" id="UP000236333"/>
    </source>
</evidence>
<evidence type="ECO:0000313" key="2">
    <source>
        <dbReference type="EMBL" id="PNH05340.1"/>
    </source>
</evidence>
<sequence>MREAPPFECDGEQGYAWSDRSGVDFRAPLFWYRAALEALPYDPAADLLWVCSDDAQLAGEPQVCGLDATSWTAVLRRCSEAIPGCSAATAAACTADACQTGGHRGDDAGPAAAGRDGSVAPAQLLVLSAEQVQLVSQHPLLADWYIMRVADVLMTSNSSLSYTAALLNQPLGGTEAPVQRDGASSGHETDRASCRHDPGTAVRHEPRTPTAAAAAAVRHEQQHHHRHHQQRGRPSAPSSDVGEGRRTPPALLLRPDPGLGRLRPFDPWDELPLLPSAPVSANHSLRQRPQAPA</sequence>
<reference evidence="2 3" key="1">
    <citation type="journal article" date="2017" name="Mol. Biol. Evol.">
        <title>The 4-celled Tetrabaena socialis nuclear genome reveals the essential components for genetic control of cell number at the origin of multicellularity in the volvocine lineage.</title>
        <authorList>
            <person name="Featherston J."/>
            <person name="Arakaki Y."/>
            <person name="Hanschen E.R."/>
            <person name="Ferris P.J."/>
            <person name="Michod R.E."/>
            <person name="Olson B.J.S.C."/>
            <person name="Nozaki H."/>
            <person name="Durand P.M."/>
        </authorList>
    </citation>
    <scope>NUCLEOTIDE SEQUENCE [LARGE SCALE GENOMIC DNA]</scope>
    <source>
        <strain evidence="2 3">NIES-571</strain>
    </source>
</reference>
<feature type="compositionally biased region" description="Basic and acidic residues" evidence="1">
    <location>
        <begin position="187"/>
        <end position="207"/>
    </location>
</feature>
<name>A0A2J7ZYK4_9CHLO</name>
<accession>A0A2J7ZYK4</accession>
<dbReference type="OrthoDB" id="544006at2759"/>
<evidence type="ECO:0000256" key="1">
    <source>
        <dbReference type="SAM" id="MobiDB-lite"/>
    </source>
</evidence>